<dbReference type="Pfam" id="PF26550">
    <property type="entry name" value="Tricorn_2nd"/>
    <property type="match status" value="1"/>
</dbReference>
<evidence type="ECO:0000256" key="9">
    <source>
        <dbReference type="SAM" id="SignalP"/>
    </source>
</evidence>
<evidence type="ECO:0000256" key="2">
    <source>
        <dbReference type="ARBA" id="ARBA00008524"/>
    </source>
</evidence>
<dbReference type="EMBL" id="FQUU01000005">
    <property type="protein sequence ID" value="SHF03497.1"/>
    <property type="molecule type" value="Genomic_DNA"/>
</dbReference>
<evidence type="ECO:0000256" key="7">
    <source>
        <dbReference type="PIRNR" id="PIRNR036421"/>
    </source>
</evidence>
<evidence type="ECO:0000256" key="4">
    <source>
        <dbReference type="ARBA" id="ARBA00022670"/>
    </source>
</evidence>
<keyword evidence="9" id="KW-0732">Signal</keyword>
<dbReference type="GO" id="GO:0006508">
    <property type="term" value="P:proteolysis"/>
    <property type="evidence" value="ECO:0007669"/>
    <property type="project" value="UniProtKB-UniRule"/>
</dbReference>
<dbReference type="InterPro" id="IPR028204">
    <property type="entry name" value="Tricorn_C1"/>
</dbReference>
<dbReference type="Gene3D" id="2.130.10.10">
    <property type="entry name" value="YVTN repeat-like/Quinoprotein amine dehydrogenase"/>
    <property type="match status" value="1"/>
</dbReference>
<dbReference type="GO" id="GO:0008236">
    <property type="term" value="F:serine-type peptidase activity"/>
    <property type="evidence" value="ECO:0007669"/>
    <property type="project" value="UniProtKB-UniRule"/>
</dbReference>
<feature type="domain" description="Tail specific protease" evidence="10">
    <location>
        <begin position="859"/>
        <end position="1049"/>
    </location>
</feature>
<evidence type="ECO:0000313" key="11">
    <source>
        <dbReference type="EMBL" id="SHF03497.1"/>
    </source>
</evidence>
<feature type="chain" id="PRO_5013222939" description="Tricorn protease homolog" evidence="9">
    <location>
        <begin position="20"/>
        <end position="1092"/>
    </location>
</feature>
<dbReference type="Pfam" id="PF26549">
    <property type="entry name" value="Tricorn_N"/>
    <property type="match status" value="1"/>
</dbReference>
<gene>
    <name evidence="11" type="ORF">SAMN02745131_01676</name>
</gene>
<dbReference type="SMART" id="SM00245">
    <property type="entry name" value="TSPc"/>
    <property type="match status" value="1"/>
</dbReference>
<dbReference type="SUPFAM" id="SSF52096">
    <property type="entry name" value="ClpP/crotonase"/>
    <property type="match status" value="1"/>
</dbReference>
<feature type="active site" description="Charge relay system" evidence="8">
    <location>
        <position position="1038"/>
    </location>
</feature>
<dbReference type="InterPro" id="IPR029414">
    <property type="entry name" value="Tricorn_PDZ"/>
</dbReference>
<dbReference type="PANTHER" id="PTHR43253">
    <property type="entry name" value="TRICORN PROTEASE HOMOLOG 2-RELATED"/>
    <property type="match status" value="1"/>
</dbReference>
<dbReference type="InterPro" id="IPR015943">
    <property type="entry name" value="WD40/YVTN_repeat-like_dom_sf"/>
</dbReference>
<dbReference type="InterPro" id="IPR029045">
    <property type="entry name" value="ClpP/crotonase-like_dom_sf"/>
</dbReference>
<dbReference type="GO" id="GO:0005737">
    <property type="term" value="C:cytoplasm"/>
    <property type="evidence" value="ECO:0007669"/>
    <property type="project" value="UniProtKB-SubCell"/>
</dbReference>
<evidence type="ECO:0000256" key="8">
    <source>
        <dbReference type="PIRSR" id="PIRSR036421-1"/>
    </source>
</evidence>
<dbReference type="Gene3D" id="3.90.226.10">
    <property type="entry name" value="2-enoyl-CoA Hydratase, Chain A, domain 1"/>
    <property type="match status" value="1"/>
</dbReference>
<keyword evidence="5 7" id="KW-0378">Hydrolase</keyword>
<dbReference type="SUPFAM" id="SSF50156">
    <property type="entry name" value="PDZ domain-like"/>
    <property type="match status" value="1"/>
</dbReference>
<keyword evidence="4 7" id="KW-0645">Protease</keyword>
<dbReference type="EC" id="3.4.21.-" evidence="7"/>
<dbReference type="CDD" id="cd07562">
    <property type="entry name" value="Peptidase_S41_TRI"/>
    <property type="match status" value="1"/>
</dbReference>
<dbReference type="Gene3D" id="2.30.42.10">
    <property type="match status" value="1"/>
</dbReference>
<dbReference type="Gene3D" id="2.120.10.60">
    <property type="entry name" value="Tricorn protease N-terminal domain"/>
    <property type="match status" value="1"/>
</dbReference>
<dbReference type="RefSeq" id="WP_072834877.1">
    <property type="nucleotide sequence ID" value="NZ_FQUU01000005.1"/>
</dbReference>
<reference evidence="11 12" key="1">
    <citation type="submission" date="2016-11" db="EMBL/GenBank/DDBJ databases">
        <authorList>
            <person name="Jaros S."/>
            <person name="Januszkiewicz K."/>
            <person name="Wedrychowicz H."/>
        </authorList>
    </citation>
    <scope>NUCLEOTIDE SEQUENCE [LARGE SCALE GENOMIC DNA]</scope>
    <source>
        <strain evidence="11 12">DSM 18119</strain>
    </source>
</reference>
<comment type="function">
    <text evidence="7">Degrades oligopeptides.</text>
</comment>
<dbReference type="Pfam" id="PF03572">
    <property type="entry name" value="Peptidase_S41"/>
    <property type="match status" value="1"/>
</dbReference>
<keyword evidence="12" id="KW-1185">Reference proteome</keyword>
<dbReference type="InterPro" id="IPR036034">
    <property type="entry name" value="PDZ_sf"/>
</dbReference>
<evidence type="ECO:0000256" key="1">
    <source>
        <dbReference type="ARBA" id="ARBA00004496"/>
    </source>
</evidence>
<feature type="active site" description="Charge relay system" evidence="8">
    <location>
        <position position="758"/>
    </location>
</feature>
<name>A0A1M4YCP4_9BACT</name>
<organism evidence="11 12">
    <name type="scientific">Flavisolibacter ginsengisoli DSM 18119</name>
    <dbReference type="NCBI Taxonomy" id="1121884"/>
    <lineage>
        <taxon>Bacteria</taxon>
        <taxon>Pseudomonadati</taxon>
        <taxon>Bacteroidota</taxon>
        <taxon>Chitinophagia</taxon>
        <taxon>Chitinophagales</taxon>
        <taxon>Chitinophagaceae</taxon>
        <taxon>Flavisolibacter</taxon>
    </lineage>
</organism>
<dbReference type="SUPFAM" id="SSF69304">
    <property type="entry name" value="Tricorn protease N-terminal domain"/>
    <property type="match status" value="2"/>
</dbReference>
<dbReference type="OrthoDB" id="9815657at2"/>
<dbReference type="InterPro" id="IPR005151">
    <property type="entry name" value="Tail-specific_protease"/>
</dbReference>
<dbReference type="AlphaFoldDB" id="A0A1M4YCP4"/>
<keyword evidence="6 7" id="KW-0720">Serine protease</keyword>
<feature type="active site" description="Nucleophile" evidence="8">
    <location>
        <position position="980"/>
    </location>
</feature>
<accession>A0A1M4YCP4</accession>
<evidence type="ECO:0000256" key="6">
    <source>
        <dbReference type="ARBA" id="ARBA00022825"/>
    </source>
</evidence>
<dbReference type="Pfam" id="PF14684">
    <property type="entry name" value="Tricorn_C1"/>
    <property type="match status" value="1"/>
</dbReference>
<comment type="subcellular location">
    <subcellularLocation>
        <location evidence="1 7">Cytoplasm</location>
    </subcellularLocation>
</comment>
<dbReference type="Gene3D" id="3.30.750.44">
    <property type="match status" value="1"/>
</dbReference>
<evidence type="ECO:0000256" key="3">
    <source>
        <dbReference type="ARBA" id="ARBA00022490"/>
    </source>
</evidence>
<dbReference type="STRING" id="1121884.SAMN02745131_01676"/>
<evidence type="ECO:0000313" key="12">
    <source>
        <dbReference type="Proteomes" id="UP000184048"/>
    </source>
</evidence>
<dbReference type="PANTHER" id="PTHR43253:SF1">
    <property type="entry name" value="TRICORN PROTEASE HOMOLOG 2-RELATED"/>
    <property type="match status" value="1"/>
</dbReference>
<comment type="similarity">
    <text evidence="2 7">Belongs to the peptidase S41B family.</text>
</comment>
<keyword evidence="3 7" id="KW-0963">Cytoplasm</keyword>
<evidence type="ECO:0000256" key="5">
    <source>
        <dbReference type="ARBA" id="ARBA00022801"/>
    </source>
</evidence>
<evidence type="ECO:0000259" key="10">
    <source>
        <dbReference type="SMART" id="SM00245"/>
    </source>
</evidence>
<sequence length="1092" mass="122288">MRKLLALLAGVFILLSVHAQIDAGLFRFPDVSASQIVFTYANDLWVMPKEGGQATRLSSPAGVESYPKFSPDGRTIAFTGNYDGNSDAYTIPVTGGIPVRLTAHGYPDRVVDWTVDGKNVLFASGRESGKARFNQFYRVPATGGAEQKLPLAYAEYGSYSPDGKELALVFRSQVGRNWKRYRGGWKADIHIFNLQNNTSINISRNEDAGAEFPMWHGNSIYFLSDRGPELRMNIWKYDINTKAFSQVTHFGDYDVHYPSQGPDDIVFEAGGKLWLLPFSSAQLKEVKVSVVTDRAMLKPKMETAEKLVENVALSADGNRVLVEARGDIFSVPAENGFVKNLTRSSGSAERSPAWSPDGEHIAYWSDESGEYELWLAEPAKENSARKLTSYGPGFRYNLYWSPDSKKLAFIDKAMNIRVYDIASKSTTDIDKALRFMHGDLSGFTFNWSPDSRWLTYSRDLDNSHRAIFIYDYPNKKLHQVTKGYYNTTNPVFDPEGKYLYLITSQSFQPNYSDVDNTFIYANTQQVAAISLKKTTPSLLAPKNDTVTLNLQSPEKKEALKKKARKEKKDSLSVQPLPEAAKVDIDFDGLEQRLVLLPATPGNYGTLAATKDKVIYLKLPNTGSSEGKGVIKYYDKEKREEKTILEDANYFLLSENKAKILVFRPNNAFAIIKPEEGQKFEKPLRLSEMQVMVDPAKEWKQLFLDAWRLERDYFYDPKMHGVDWNGVKERYSKMLAGAMTREEADFVIGEMIGELNASHTYHGGGDMEHPEQKSVGYLGVDWEADGDHYKVKKIIRGAEWDAEVRSPLDKAGVDLKAGDYILAVNGVPLTTAQEPFAAFAGLSKKAVEITYNTTPSWNGAKTAIVETLDDESRLRNLAWIEGMRKRVEEATNDEVGYIYVPSTGIDGQNELMRQFSAQWDKKALIIDERFNNGGQIPDRFIEMLNRDPLAFWAIRDGSSWPWPPYANFGPKVMLINGWSGSGGDAFPDYFKRKGLGPLIGARTWGGLIGISGVPNLVDGGSITVPTFRMYNPDGTWFREGHGVDPDIAVDEDLAAMAKGTDPQLERAITEIKNLLKTKGFKAPAVPVTEKRAY</sequence>
<protein>
    <recommendedName>
        <fullName evidence="7">Tricorn protease homolog</fullName>
        <ecNumber evidence="7">3.4.21.-</ecNumber>
    </recommendedName>
</protein>
<dbReference type="PIRSF" id="PIRSF036421">
    <property type="entry name" value="Tricorn_protease"/>
    <property type="match status" value="1"/>
</dbReference>
<proteinExistence type="inferred from homology"/>
<dbReference type="Proteomes" id="UP000184048">
    <property type="component" value="Unassembled WGS sequence"/>
</dbReference>
<feature type="signal peptide" evidence="9">
    <location>
        <begin position="1"/>
        <end position="19"/>
    </location>
</feature>
<dbReference type="Pfam" id="PF14685">
    <property type="entry name" value="PDZ_Tricorn"/>
    <property type="match status" value="1"/>
</dbReference>
<dbReference type="InterPro" id="IPR012393">
    <property type="entry name" value="Tricorn_protease"/>
</dbReference>